<reference evidence="14" key="2">
    <citation type="submission" date="2016-04" db="EMBL/GenBank/DDBJ databases">
        <title>First Complete Genome Sequence of a Subdivision 6 Acidobacterium.</title>
        <authorList>
            <person name="Huang S."/>
            <person name="Vieira S."/>
            <person name="Bunk B."/>
            <person name="Riedel T."/>
            <person name="Sproeer C."/>
            <person name="Overmann J."/>
        </authorList>
    </citation>
    <scope>NUCLEOTIDE SEQUENCE [LARGE SCALE GENOMIC DNA]</scope>
    <source>
        <strain evidence="14">DSM 100886 HEG_-6_39</strain>
    </source>
</reference>
<dbReference type="SUPFAM" id="SSF50998">
    <property type="entry name" value="Quinoprotein alcohol dehydrogenase-like"/>
    <property type="match status" value="1"/>
</dbReference>
<dbReference type="GO" id="GO:0009055">
    <property type="term" value="F:electron transfer activity"/>
    <property type="evidence" value="ECO:0007669"/>
    <property type="project" value="InterPro"/>
</dbReference>
<dbReference type="KEGG" id="abac:LuPra_01740"/>
<keyword evidence="7" id="KW-0106">Calcium</keyword>
<feature type="domain" description="Cytochrome c" evidence="12">
    <location>
        <begin position="625"/>
        <end position="704"/>
    </location>
</feature>
<dbReference type="InterPro" id="IPR009056">
    <property type="entry name" value="Cyt_c-like_dom"/>
</dbReference>
<dbReference type="STRING" id="1855912.LuPra_01740"/>
<evidence type="ECO:0000256" key="11">
    <source>
        <dbReference type="PROSITE-ProRule" id="PRU00433"/>
    </source>
</evidence>
<keyword evidence="5 11" id="KW-0479">Metal-binding</keyword>
<evidence type="ECO:0000259" key="12">
    <source>
        <dbReference type="PROSITE" id="PS51007"/>
    </source>
</evidence>
<dbReference type="GO" id="GO:0016020">
    <property type="term" value="C:membrane"/>
    <property type="evidence" value="ECO:0007669"/>
    <property type="project" value="InterPro"/>
</dbReference>
<keyword evidence="8 13" id="KW-0560">Oxidoreductase</keyword>
<keyword evidence="14" id="KW-1185">Reference proteome</keyword>
<dbReference type="EC" id="1.1.9.1" evidence="13"/>
<dbReference type="GO" id="GO:0005509">
    <property type="term" value="F:calcium ion binding"/>
    <property type="evidence" value="ECO:0007669"/>
    <property type="project" value="InterPro"/>
</dbReference>
<evidence type="ECO:0000256" key="5">
    <source>
        <dbReference type="ARBA" id="ARBA00022723"/>
    </source>
</evidence>
<dbReference type="SUPFAM" id="SSF46626">
    <property type="entry name" value="Cytochrome c"/>
    <property type="match status" value="1"/>
</dbReference>
<comment type="similarity">
    <text evidence="3">Belongs to the bacterial PQQ dehydrogenase family.</text>
</comment>
<evidence type="ECO:0000256" key="1">
    <source>
        <dbReference type="ARBA" id="ARBA00001913"/>
    </source>
</evidence>
<evidence type="ECO:0000313" key="13">
    <source>
        <dbReference type="EMBL" id="AMY08539.1"/>
    </source>
</evidence>
<dbReference type="Pfam" id="PF01011">
    <property type="entry name" value="PQQ"/>
    <property type="match status" value="2"/>
</dbReference>
<evidence type="ECO:0000256" key="2">
    <source>
        <dbReference type="ARBA" id="ARBA00001931"/>
    </source>
</evidence>
<dbReference type="GO" id="GO:0020037">
    <property type="term" value="F:heme binding"/>
    <property type="evidence" value="ECO:0007669"/>
    <property type="project" value="InterPro"/>
</dbReference>
<dbReference type="OrthoDB" id="7012117at2"/>
<gene>
    <name evidence="13" type="primary">qgdA_1</name>
    <name evidence="13" type="ORF">LuPra_01740</name>
</gene>
<evidence type="ECO:0000256" key="3">
    <source>
        <dbReference type="ARBA" id="ARBA00008156"/>
    </source>
</evidence>
<dbReference type="RefSeq" id="WP_110170373.1">
    <property type="nucleotide sequence ID" value="NZ_CP015136.1"/>
</dbReference>
<dbReference type="GO" id="GO:0016614">
    <property type="term" value="F:oxidoreductase activity, acting on CH-OH group of donors"/>
    <property type="evidence" value="ECO:0007669"/>
    <property type="project" value="InterPro"/>
</dbReference>
<dbReference type="InterPro" id="IPR036909">
    <property type="entry name" value="Cyt_c-like_dom_sf"/>
</dbReference>
<keyword evidence="6" id="KW-0732">Signal</keyword>
<dbReference type="SMART" id="SM00564">
    <property type="entry name" value="PQQ"/>
    <property type="match status" value="5"/>
</dbReference>
<dbReference type="InterPro" id="IPR018391">
    <property type="entry name" value="PQQ_b-propeller_rpt"/>
</dbReference>
<dbReference type="Gene3D" id="2.140.10.10">
    <property type="entry name" value="Quinoprotein alcohol dehydrogenase-like superfamily"/>
    <property type="match status" value="1"/>
</dbReference>
<keyword evidence="9 11" id="KW-0408">Iron</keyword>
<keyword evidence="4 11" id="KW-0349">Heme</keyword>
<accession>A0A143PL91</accession>
<comment type="cofactor">
    <cofactor evidence="2">
        <name>pyrroloquinoline quinone</name>
        <dbReference type="ChEBI" id="CHEBI:58442"/>
    </cofactor>
</comment>
<dbReference type="PANTHER" id="PTHR32303">
    <property type="entry name" value="QUINOPROTEIN ALCOHOL DEHYDROGENASE (CYTOCHROME C)"/>
    <property type="match status" value="1"/>
</dbReference>
<dbReference type="InterPro" id="IPR011047">
    <property type="entry name" value="Quinoprotein_ADH-like_sf"/>
</dbReference>
<evidence type="ECO:0000256" key="9">
    <source>
        <dbReference type="ARBA" id="ARBA00023004"/>
    </source>
</evidence>
<reference evidence="13 14" key="1">
    <citation type="journal article" date="2016" name="Genome Announc.">
        <title>First Complete Genome Sequence of a Subdivision 6 Acidobacterium Strain.</title>
        <authorList>
            <person name="Huang S."/>
            <person name="Vieira S."/>
            <person name="Bunk B."/>
            <person name="Riedel T."/>
            <person name="Sproer C."/>
            <person name="Overmann J."/>
        </authorList>
    </citation>
    <scope>NUCLEOTIDE SEQUENCE [LARGE SCALE GENOMIC DNA]</scope>
    <source>
        <strain evidence="14">DSM 100886 HEG_-6_39</strain>
    </source>
</reference>
<keyword evidence="10" id="KW-1015">Disulfide bond</keyword>
<proteinExistence type="inferred from homology"/>
<evidence type="ECO:0000256" key="6">
    <source>
        <dbReference type="ARBA" id="ARBA00022729"/>
    </source>
</evidence>
<dbReference type="PROSITE" id="PS51007">
    <property type="entry name" value="CYTC"/>
    <property type="match status" value="1"/>
</dbReference>
<dbReference type="Proteomes" id="UP000076079">
    <property type="component" value="Chromosome"/>
</dbReference>
<name>A0A143PL91_LUTPR</name>
<evidence type="ECO:0000256" key="8">
    <source>
        <dbReference type="ARBA" id="ARBA00023002"/>
    </source>
</evidence>
<evidence type="ECO:0000256" key="10">
    <source>
        <dbReference type="ARBA" id="ARBA00023157"/>
    </source>
</evidence>
<dbReference type="PATRIC" id="fig|1813736.3.peg.1823"/>
<evidence type="ECO:0000313" key="14">
    <source>
        <dbReference type="Proteomes" id="UP000076079"/>
    </source>
</evidence>
<protein>
    <submittedName>
        <fullName evidence="13">Quinohemoprotein alcohol dehydrogenase ADH-IIG</fullName>
        <ecNumber evidence="13">1.1.9.1</ecNumber>
    </submittedName>
</protein>
<comment type="cofactor">
    <cofactor evidence="1">
        <name>Ca(2+)</name>
        <dbReference type="ChEBI" id="CHEBI:29108"/>
    </cofactor>
</comment>
<dbReference type="PROSITE" id="PS51257">
    <property type="entry name" value="PROKAR_LIPOPROTEIN"/>
    <property type="match status" value="1"/>
</dbReference>
<dbReference type="CDD" id="cd10279">
    <property type="entry name" value="PQQ_ADH_II"/>
    <property type="match status" value="1"/>
</dbReference>
<dbReference type="Gene3D" id="1.10.760.10">
    <property type="entry name" value="Cytochrome c-like domain"/>
    <property type="match status" value="1"/>
</dbReference>
<dbReference type="InterPro" id="IPR017512">
    <property type="entry name" value="PQQ_MeOH/EtOH_DH"/>
</dbReference>
<dbReference type="EMBL" id="CP015136">
    <property type="protein sequence ID" value="AMY08539.1"/>
    <property type="molecule type" value="Genomic_DNA"/>
</dbReference>
<organism evidence="13 14">
    <name type="scientific">Luteitalea pratensis</name>
    <dbReference type="NCBI Taxonomy" id="1855912"/>
    <lineage>
        <taxon>Bacteria</taxon>
        <taxon>Pseudomonadati</taxon>
        <taxon>Acidobacteriota</taxon>
        <taxon>Vicinamibacteria</taxon>
        <taxon>Vicinamibacterales</taxon>
        <taxon>Vicinamibacteraceae</taxon>
        <taxon>Luteitalea</taxon>
    </lineage>
</organism>
<dbReference type="InterPro" id="IPR002372">
    <property type="entry name" value="PQQ_rpt_dom"/>
</dbReference>
<evidence type="ECO:0000256" key="4">
    <source>
        <dbReference type="ARBA" id="ARBA00022617"/>
    </source>
</evidence>
<sequence length="720" mass="77149">MSARSALVPIILTLVVAGTGCTVSSTAVLDDDTARVAADAEPGNWLSHGRTYGEQRFSPLTRISTETVAGLGLAWSYDLGMNRGAEATPIVRDGVMYVTSAWSIVHAISAKTGAKRWVYDPKVSREVGPKACCDVVNRGVAVHGGKVFVGVIDGRLVALDAATGVVAWETVTVDQSQPYTITGAPRVANGLVYIGNGGAEYGVRGYVSAYDAQTGALRWRFYTVPGNPATGPDGAASDSVLERMRATWTGEWWQNGGGGTVWDAIVYDPEFDQLLVGVGNGSPWNQQIRSPGGGDNLFLASIVALDAKTGAYKWHYQTTPGETWDYTATQPIMLADLTIGGTPRKVAMQAPKNGFFYVINRANGQLISADPYLDMKAAKDTPRGAPVAWAYAVDTKTGRPIENPEARFKAGTTLIHPNPDGGHNWHPMSYSPQTGLVYIPIQDGAIDFAHDPAYTRLEGFQNLGVLIGTLPDDPQVRKAIRNGYRGALLAWDPIARKAAWRAERRGAYNGGTLAVAGGVVFQGTIDGHFLAMDAKTGKELWSFDNQAATLAGPVSYELDGEQYISVPAGYGGVFFLINGLFLPREGSPANARVYTFKLGGSAPRPVIQFARIPTPKPPVLPVTADQYRRGGFLYDTFCLNCHGIAAITGGVLPDLRKSGRLQDAVLWKAAVVDEELASRGMPRFSRHISAADAELIRAYVAGQAGLLFNQEQERTPPATQ</sequence>
<dbReference type="NCBIfam" id="TIGR03075">
    <property type="entry name" value="PQQ_enz_alc_DH"/>
    <property type="match status" value="1"/>
</dbReference>
<evidence type="ECO:0000256" key="7">
    <source>
        <dbReference type="ARBA" id="ARBA00022837"/>
    </source>
</evidence>
<dbReference type="AlphaFoldDB" id="A0A143PL91"/>